<keyword evidence="4" id="KW-1185">Reference proteome</keyword>
<feature type="transmembrane region" description="Helical" evidence="1">
    <location>
        <begin position="238"/>
        <end position="259"/>
    </location>
</feature>
<organism evidence="3 4">
    <name type="scientific">Roseivivax marinus</name>
    <dbReference type="NCBI Taxonomy" id="1379903"/>
    <lineage>
        <taxon>Bacteria</taxon>
        <taxon>Pseudomonadati</taxon>
        <taxon>Pseudomonadota</taxon>
        <taxon>Alphaproteobacteria</taxon>
        <taxon>Rhodobacterales</taxon>
        <taxon>Roseobacteraceae</taxon>
        <taxon>Roseivivax</taxon>
    </lineage>
</organism>
<evidence type="ECO:0000313" key="3">
    <source>
        <dbReference type="EMBL" id="ETW11849.1"/>
    </source>
</evidence>
<accession>W4HGM7</accession>
<feature type="chain" id="PRO_5004843061" description="Transmembrane protein" evidence="2">
    <location>
        <begin position="24"/>
        <end position="264"/>
    </location>
</feature>
<dbReference type="Proteomes" id="UP000019063">
    <property type="component" value="Unassembled WGS sequence"/>
</dbReference>
<dbReference type="EMBL" id="AQQW01000009">
    <property type="protein sequence ID" value="ETW11849.1"/>
    <property type="molecule type" value="Genomic_DNA"/>
</dbReference>
<name>W4HGM7_9RHOB</name>
<evidence type="ECO:0008006" key="5">
    <source>
        <dbReference type="Google" id="ProtNLM"/>
    </source>
</evidence>
<dbReference type="RefSeq" id="WP_081749803.1">
    <property type="nucleotide sequence ID" value="NZ_AQQW01000009.1"/>
</dbReference>
<proteinExistence type="predicted"/>
<keyword evidence="2" id="KW-0732">Signal</keyword>
<sequence length="264" mass="28578">MTPLRRLLAAAALWSAAALPAAAQETGEGAGAESVVLGLSQDSVSISTDFDGSEILVYGAVKREVPIPADPPLEVVVTVSGPFVPITVYRKERRFGIWVNTDAVEIDLAPSFYAVATSGPFDSVLSNVEDLRHSVSVPRAIRSVGARVENAQAFTEAAIRIRDEAGLYQLLEGAVHVREETLFSTRIRLPANLTEGNYATRIFLTRGGRVIGDTSSMIDVRKVGLERWLYNLSRDLPLVYGLLSLTLAIVAGWGASTAFRYMRN</sequence>
<protein>
    <recommendedName>
        <fullName evidence="5">Transmembrane protein</fullName>
    </recommendedName>
</protein>
<dbReference type="AlphaFoldDB" id="W4HGM7"/>
<keyword evidence="1" id="KW-1133">Transmembrane helix</keyword>
<evidence type="ECO:0000256" key="2">
    <source>
        <dbReference type="SAM" id="SignalP"/>
    </source>
</evidence>
<dbReference type="OrthoDB" id="9815212at2"/>
<dbReference type="eggNOG" id="ENOG50315WQ">
    <property type="taxonomic scope" value="Bacteria"/>
</dbReference>
<dbReference type="PATRIC" id="fig|1317118.6.peg.2944"/>
<dbReference type="STRING" id="1379903.ATO8_14322"/>
<comment type="caution">
    <text evidence="3">The sequence shown here is derived from an EMBL/GenBank/DDBJ whole genome shotgun (WGS) entry which is preliminary data.</text>
</comment>
<dbReference type="Pfam" id="PF09608">
    <property type="entry name" value="Alph_Pro_TM"/>
    <property type="match status" value="1"/>
</dbReference>
<keyword evidence="1" id="KW-0472">Membrane</keyword>
<reference evidence="3 4" key="1">
    <citation type="journal article" date="2014" name="Antonie Van Leeuwenhoek">
        <title>Roseivivax atlanticus sp. nov., isolated from surface seawater of the Atlantic Ocean.</title>
        <authorList>
            <person name="Li G."/>
            <person name="Lai Q."/>
            <person name="Liu X."/>
            <person name="Sun F."/>
            <person name="Shao Z."/>
        </authorList>
    </citation>
    <scope>NUCLEOTIDE SEQUENCE [LARGE SCALE GENOMIC DNA]</scope>
    <source>
        <strain evidence="3 4">22II-s10s</strain>
    </source>
</reference>
<evidence type="ECO:0000256" key="1">
    <source>
        <dbReference type="SAM" id="Phobius"/>
    </source>
</evidence>
<gene>
    <name evidence="3" type="ORF">ATO8_14322</name>
</gene>
<feature type="signal peptide" evidence="2">
    <location>
        <begin position="1"/>
        <end position="23"/>
    </location>
</feature>
<evidence type="ECO:0000313" key="4">
    <source>
        <dbReference type="Proteomes" id="UP000019063"/>
    </source>
</evidence>
<keyword evidence="1" id="KW-0812">Transmembrane</keyword>
<dbReference type="InterPro" id="IPR019088">
    <property type="entry name" value="CHP02186-rel_TM"/>
</dbReference>